<dbReference type="PANTHER" id="PTHR30429">
    <property type="entry name" value="D-METHIONINE-BINDING LIPOPROTEIN METQ"/>
    <property type="match status" value="1"/>
</dbReference>
<evidence type="ECO:0000256" key="6">
    <source>
        <dbReference type="ARBA" id="ARBA00023288"/>
    </source>
</evidence>
<evidence type="ECO:0000256" key="2">
    <source>
        <dbReference type="ARBA" id="ARBA00008973"/>
    </source>
</evidence>
<dbReference type="PIRSF" id="PIRSF002854">
    <property type="entry name" value="MetQ"/>
    <property type="match status" value="1"/>
</dbReference>
<keyword evidence="9" id="KW-1185">Reference proteome</keyword>
<feature type="signal peptide" evidence="7">
    <location>
        <begin position="1"/>
        <end position="20"/>
    </location>
</feature>
<keyword evidence="3 7" id="KW-0732">Signal</keyword>
<evidence type="ECO:0000256" key="1">
    <source>
        <dbReference type="ARBA" id="ARBA00004635"/>
    </source>
</evidence>
<evidence type="ECO:0000256" key="5">
    <source>
        <dbReference type="ARBA" id="ARBA00023139"/>
    </source>
</evidence>
<organism evidence="8 9">
    <name type="scientific">Campylobacter anatolicus</name>
    <dbReference type="NCBI Taxonomy" id="2829105"/>
    <lineage>
        <taxon>Bacteria</taxon>
        <taxon>Pseudomonadati</taxon>
        <taxon>Campylobacterota</taxon>
        <taxon>Epsilonproteobacteria</taxon>
        <taxon>Campylobacterales</taxon>
        <taxon>Campylobacteraceae</taxon>
        <taxon>Campylobacter</taxon>
    </lineage>
</organism>
<dbReference type="Gene3D" id="3.40.190.10">
    <property type="entry name" value="Periplasmic binding protein-like II"/>
    <property type="match status" value="2"/>
</dbReference>
<keyword evidence="4" id="KW-0472">Membrane</keyword>
<reference evidence="8 9" key="1">
    <citation type="submission" date="2021-04" db="EMBL/GenBank/DDBJ databases">
        <title>Molecular and phenotypic characterization and identification of bacterial isolates recovered from the Anatolian ground squirrels (Spermophilus xanthoprymnus) and which have the potential to form a new species in the Campylobacter genus.</title>
        <authorList>
            <person name="Aydin F."/>
            <person name="Abay S."/>
            <person name="Kayman T."/>
            <person name="Karakaya E."/>
            <person name="Mustak H.K."/>
            <person name="Mustak I.B."/>
            <person name="Bilgin N."/>
            <person name="Duzler A."/>
            <person name="Sahin O."/>
            <person name="Guran O."/>
            <person name="Saticioglu I.B."/>
        </authorList>
    </citation>
    <scope>NUCLEOTIDE SEQUENCE [LARGE SCALE GENOMIC DNA]</scope>
    <source>
        <strain evidence="9">faydin-G24</strain>
    </source>
</reference>
<dbReference type="EMBL" id="JAGSSW010000004">
    <property type="protein sequence ID" value="MBR8463889.1"/>
    <property type="molecule type" value="Genomic_DNA"/>
</dbReference>
<dbReference type="PANTHER" id="PTHR30429:SF0">
    <property type="entry name" value="METHIONINE-BINDING LIPOPROTEIN METQ"/>
    <property type="match status" value="1"/>
</dbReference>
<comment type="similarity">
    <text evidence="2">Belongs to the NlpA lipoprotein family.</text>
</comment>
<dbReference type="CDD" id="cd13597">
    <property type="entry name" value="PBP2_lipoprotein_Tp32"/>
    <property type="match status" value="1"/>
</dbReference>
<dbReference type="SUPFAM" id="SSF53850">
    <property type="entry name" value="Periplasmic binding protein-like II"/>
    <property type="match status" value="1"/>
</dbReference>
<name>A0ABS5HHY6_9BACT</name>
<dbReference type="Pfam" id="PF03180">
    <property type="entry name" value="Lipoprotein_9"/>
    <property type="match status" value="1"/>
</dbReference>
<comment type="subcellular location">
    <subcellularLocation>
        <location evidence="1">Membrane</location>
        <topology evidence="1">Lipid-anchor</topology>
    </subcellularLocation>
</comment>
<evidence type="ECO:0000256" key="7">
    <source>
        <dbReference type="SAM" id="SignalP"/>
    </source>
</evidence>
<sequence length="260" mass="28406">MKNILLTSLVALSLSLNLNAADKSKTIVVGATPVPHAEILEVIKPILAKDGYTLEIKEFNDYSIPNLATDDGELDANFFQHLPYLNEFNKNKGTKLIKSVGVHLEPMGVYSKKIKSINELKNGDSVAIPNDPTNESRALDVLATAGLIKLNDNPLKTPLDIVENSKNLKFSEIETAQLPRTLDDVTIAIINTNYALNASLNPTKDALVLESKDSPYVNYVVVKVGNEDSAKIKALSKAITSDEVKEFINKKYEGAILPAF</sequence>
<dbReference type="InterPro" id="IPR004872">
    <property type="entry name" value="Lipoprotein_NlpA"/>
</dbReference>
<evidence type="ECO:0000313" key="8">
    <source>
        <dbReference type="EMBL" id="MBR8463889.1"/>
    </source>
</evidence>
<dbReference type="Proteomes" id="UP000682951">
    <property type="component" value="Unassembled WGS sequence"/>
</dbReference>
<evidence type="ECO:0000256" key="3">
    <source>
        <dbReference type="ARBA" id="ARBA00022729"/>
    </source>
</evidence>
<protein>
    <submittedName>
        <fullName evidence="8">MetQ/NlpA family ABC transporter substrate-binding protein</fullName>
    </submittedName>
</protein>
<gene>
    <name evidence="8" type="ORF">KDD93_04765</name>
</gene>
<feature type="chain" id="PRO_5046937254" evidence="7">
    <location>
        <begin position="21"/>
        <end position="260"/>
    </location>
</feature>
<proteinExistence type="inferred from homology"/>
<keyword evidence="5" id="KW-0564">Palmitate</keyword>
<evidence type="ECO:0000256" key="4">
    <source>
        <dbReference type="ARBA" id="ARBA00023136"/>
    </source>
</evidence>
<comment type="caution">
    <text evidence="8">The sequence shown here is derived from an EMBL/GenBank/DDBJ whole genome shotgun (WGS) entry which is preliminary data.</text>
</comment>
<evidence type="ECO:0000313" key="9">
    <source>
        <dbReference type="Proteomes" id="UP000682951"/>
    </source>
</evidence>
<accession>A0ABS5HHY6</accession>
<keyword evidence="6" id="KW-0449">Lipoprotein</keyword>
<dbReference type="RefSeq" id="WP_212141129.1">
    <property type="nucleotide sequence ID" value="NZ_JAGSSW010000004.1"/>
</dbReference>